<organism evidence="1 2">
    <name type="scientific">Tritrichomonas musculus</name>
    <dbReference type="NCBI Taxonomy" id="1915356"/>
    <lineage>
        <taxon>Eukaryota</taxon>
        <taxon>Metamonada</taxon>
        <taxon>Parabasalia</taxon>
        <taxon>Tritrichomonadida</taxon>
        <taxon>Tritrichomonadidae</taxon>
        <taxon>Tritrichomonas</taxon>
    </lineage>
</organism>
<evidence type="ECO:0008006" key="3">
    <source>
        <dbReference type="Google" id="ProtNLM"/>
    </source>
</evidence>
<reference evidence="1 2" key="1">
    <citation type="submission" date="2024-04" db="EMBL/GenBank/DDBJ databases">
        <title>Tritrichomonas musculus Genome.</title>
        <authorList>
            <person name="Alves-Ferreira E."/>
            <person name="Grigg M."/>
            <person name="Lorenzi H."/>
            <person name="Galac M."/>
        </authorList>
    </citation>
    <scope>NUCLEOTIDE SEQUENCE [LARGE SCALE GENOMIC DNA]</scope>
    <source>
        <strain evidence="1 2">EAF2021</strain>
    </source>
</reference>
<dbReference type="SUPFAM" id="SSF48403">
    <property type="entry name" value="Ankyrin repeat"/>
    <property type="match status" value="1"/>
</dbReference>
<dbReference type="Proteomes" id="UP001470230">
    <property type="component" value="Unassembled WGS sequence"/>
</dbReference>
<evidence type="ECO:0000313" key="1">
    <source>
        <dbReference type="EMBL" id="KAK8846899.1"/>
    </source>
</evidence>
<dbReference type="EMBL" id="JAPFFF010000028">
    <property type="protein sequence ID" value="KAK8846899.1"/>
    <property type="molecule type" value="Genomic_DNA"/>
</dbReference>
<sequence length="573" mass="68483">MNTKAEKINNYLSQNKEYHDATMLLFNHLEILSYDTYQDTVNFLLNYKNIFFKDHASGIFFFQKIIWEASNNFRNFEIFLDICIDFVTEFKRLNLTENELINNCSEFKISIFYFFTKNFFSIQSIVENSFIDNFIFINFLPEIRKYDQEYADLRTKNILADQNNTDIKNDISFLQFVMNNPEEHIINRNLNYNPSYIHKLIRNDEIDEFQYYLSHENIEFNYKIPFSYYERAMTADRDLSLIKAAAIYGSLKIFKFLWMNLDEIEPDLLRYAYFGKNYDIIHTCEETCSHDEVFSESIYLSSHELIEYSFEKYKNELIDEDNENYAYDEINDDGYFYNLNCSSLKTAIYCSYYPIIKPNLLKILSIAKKEEQTNDQLDDSILIYSIRDFNLFKFILSQKDENINKLSCGCFFKCLTRSLIDYLNDISKYLFEYLMESIDFITYLIYAIMANHDFANYILDCQFEEKDSYNALIFLRLKDKINFKVFKLAIKYYNENIVVKMIKLYEPFKVTENIFDFVSELKNNISKKMMISLFNQLSSFLPRKLLLCFSVILNDCDCSLVTDAIIEKLPPKA</sequence>
<protein>
    <recommendedName>
        <fullName evidence="3">DUF3447 domain-containing protein</fullName>
    </recommendedName>
</protein>
<evidence type="ECO:0000313" key="2">
    <source>
        <dbReference type="Proteomes" id="UP001470230"/>
    </source>
</evidence>
<name>A0ABR2HGE3_9EUKA</name>
<accession>A0ABR2HGE3</accession>
<comment type="caution">
    <text evidence="1">The sequence shown here is derived from an EMBL/GenBank/DDBJ whole genome shotgun (WGS) entry which is preliminary data.</text>
</comment>
<proteinExistence type="predicted"/>
<dbReference type="InterPro" id="IPR036770">
    <property type="entry name" value="Ankyrin_rpt-contain_sf"/>
</dbReference>
<gene>
    <name evidence="1" type="ORF">M9Y10_019464</name>
</gene>
<keyword evidence="2" id="KW-1185">Reference proteome</keyword>